<reference evidence="1" key="1">
    <citation type="journal article" date="2018" name="Genome Biol.">
        <title>SKESA: strategic k-mer extension for scrupulous assemblies.</title>
        <authorList>
            <person name="Souvorov A."/>
            <person name="Agarwala R."/>
            <person name="Lipman D.J."/>
        </authorList>
    </citation>
    <scope>NUCLEOTIDE SEQUENCE</scope>
    <source>
        <strain evidence="1">13-2237</strain>
    </source>
</reference>
<organism evidence="1">
    <name type="scientific">Salmonella enterica subsp. enterica serovar Panama</name>
    <dbReference type="NCBI Taxonomy" id="29472"/>
    <lineage>
        <taxon>Bacteria</taxon>
        <taxon>Pseudomonadati</taxon>
        <taxon>Pseudomonadota</taxon>
        <taxon>Gammaproteobacteria</taxon>
        <taxon>Enterobacterales</taxon>
        <taxon>Enterobacteriaceae</taxon>
        <taxon>Salmonella</taxon>
    </lineage>
</organism>
<gene>
    <name evidence="1" type="ORF">G9X39_002607</name>
</gene>
<dbReference type="EMBL" id="DAAWCK010000020">
    <property type="protein sequence ID" value="HAF7257902.1"/>
    <property type="molecule type" value="Genomic_DNA"/>
</dbReference>
<name>A0A751Z1C4_SALET</name>
<dbReference type="AlphaFoldDB" id="A0A751Z1C4"/>
<sequence length="271" mass="30931">MMRPHPEPTTGAEHVILHGDCWPVVSAVENAVKAVLPRCRCTTAPDVASLTQLLACNPRAVMVFCLRPREHIFLFYSLRKALCRHPALVISDEFFFSDRILLRMLGQLPCMDHQSLLRMITGQQLCGLYADAVPYCPEDSLLTRFLLYPSLPPGVPERIPVFLLEAPLMEYLSLMMYREMTALGVSSLRLRLLQEMYAGHQHLDELARLLGVTKQKVWNEKHQLLLRLEMTDHLREIMYGTRFCLFLQRTPFRGPGEDVGLCEATDKVALP</sequence>
<comment type="caution">
    <text evidence="1">The sequence shown here is derived from an EMBL/GenBank/DDBJ whole genome shotgun (WGS) entry which is preliminary data.</text>
</comment>
<reference evidence="1" key="2">
    <citation type="submission" date="2018-07" db="EMBL/GenBank/DDBJ databases">
        <authorList>
            <consortium name="NCBI Pathogen Detection Project"/>
        </authorList>
    </citation>
    <scope>NUCLEOTIDE SEQUENCE</scope>
    <source>
        <strain evidence="1">13-2237</strain>
    </source>
</reference>
<accession>A0A751Z1C4</accession>
<protein>
    <recommendedName>
        <fullName evidence="2">Transcriptional regulator</fullName>
    </recommendedName>
</protein>
<evidence type="ECO:0000313" key="1">
    <source>
        <dbReference type="EMBL" id="HAF7257902.1"/>
    </source>
</evidence>
<evidence type="ECO:0008006" key="2">
    <source>
        <dbReference type="Google" id="ProtNLM"/>
    </source>
</evidence>
<proteinExistence type="predicted"/>